<dbReference type="GO" id="GO:0004222">
    <property type="term" value="F:metalloendopeptidase activity"/>
    <property type="evidence" value="ECO:0007669"/>
    <property type="project" value="TreeGrafter"/>
</dbReference>
<name>A0A1D3UR87_TANFO</name>
<dbReference type="InterPro" id="IPR050570">
    <property type="entry name" value="Cell_wall_metabolism_enzyme"/>
</dbReference>
<dbReference type="OrthoDB" id="9814377at2"/>
<keyword evidence="4" id="KW-0378">Hydrolase</keyword>
<dbReference type="PANTHER" id="PTHR21666:SF289">
    <property type="entry name" value="L-ALA--D-GLU ENDOPEPTIDASE"/>
    <property type="match status" value="1"/>
</dbReference>
<dbReference type="OMA" id="VIFAEWT"/>
<dbReference type="Proteomes" id="UP000182057">
    <property type="component" value="Unassembled WGS sequence"/>
</dbReference>
<dbReference type="GeneID" id="34759123"/>
<dbReference type="Pfam" id="PF01551">
    <property type="entry name" value="Peptidase_M23"/>
    <property type="match status" value="1"/>
</dbReference>
<reference evidence="4 5" key="1">
    <citation type="submission" date="2016-09" db="EMBL/GenBank/DDBJ databases">
        <authorList>
            <person name="Capua I."/>
            <person name="De Benedictis P."/>
            <person name="Joannis T."/>
            <person name="Lombin L.H."/>
            <person name="Cattoli G."/>
        </authorList>
    </citation>
    <scope>NUCLEOTIDE SEQUENCE [LARGE SCALE GENOMIC DNA]</scope>
    <source>
        <strain evidence="4 5">UB20</strain>
    </source>
</reference>
<dbReference type="InterPro" id="IPR016047">
    <property type="entry name" value="M23ase_b-sheet_dom"/>
</dbReference>
<feature type="transmembrane region" description="Helical" evidence="2">
    <location>
        <begin position="44"/>
        <end position="66"/>
    </location>
</feature>
<dbReference type="RefSeq" id="WP_014225351.1">
    <property type="nucleotide sequence ID" value="NZ_CAJPTF010000015.1"/>
</dbReference>
<evidence type="ECO:0000259" key="3">
    <source>
        <dbReference type="Pfam" id="PF01551"/>
    </source>
</evidence>
<keyword evidence="1" id="KW-0732">Signal</keyword>
<evidence type="ECO:0000256" key="2">
    <source>
        <dbReference type="SAM" id="Phobius"/>
    </source>
</evidence>
<dbReference type="CDD" id="cd12797">
    <property type="entry name" value="M23_peptidase"/>
    <property type="match status" value="1"/>
</dbReference>
<dbReference type="SUPFAM" id="SSF51261">
    <property type="entry name" value="Duplicated hybrid motif"/>
    <property type="match status" value="1"/>
</dbReference>
<feature type="domain" description="M23ase beta-sheet core" evidence="3">
    <location>
        <begin position="191"/>
        <end position="286"/>
    </location>
</feature>
<dbReference type="PANTHER" id="PTHR21666">
    <property type="entry name" value="PEPTIDASE-RELATED"/>
    <property type="match status" value="1"/>
</dbReference>
<dbReference type="Gene3D" id="2.70.70.10">
    <property type="entry name" value="Glucose Permease (Domain IIA)"/>
    <property type="match status" value="1"/>
</dbReference>
<dbReference type="SMR" id="A0A1D3UR87"/>
<evidence type="ECO:0000313" key="5">
    <source>
        <dbReference type="Proteomes" id="UP000182057"/>
    </source>
</evidence>
<dbReference type="InterPro" id="IPR011055">
    <property type="entry name" value="Dup_hybrid_motif"/>
</dbReference>
<gene>
    <name evidence="4" type="primary">nlpD</name>
    <name evidence="4" type="ORF">TFUB20_01753</name>
</gene>
<dbReference type="AlphaFoldDB" id="A0A1D3UR87"/>
<keyword evidence="2" id="KW-0472">Membrane</keyword>
<organism evidence="4 5">
    <name type="scientific">Tannerella forsythia</name>
    <name type="common">Bacteroides forsythus</name>
    <dbReference type="NCBI Taxonomy" id="28112"/>
    <lineage>
        <taxon>Bacteria</taxon>
        <taxon>Pseudomonadati</taxon>
        <taxon>Bacteroidota</taxon>
        <taxon>Bacteroidia</taxon>
        <taxon>Bacteroidales</taxon>
        <taxon>Tannerellaceae</taxon>
        <taxon>Tannerella</taxon>
    </lineage>
</organism>
<protein>
    <submittedName>
        <fullName evidence="4">Murein hydrolase activator NlpD</fullName>
    </submittedName>
</protein>
<sequence length="292" mass="33080">MSKKKKELKNKKKSFWKRVRFKYKLSFINESTLEEVWNCRVSQLWFFSAVCVFALFMITITSLIIITTPIRNYLPGYLDAEVRQAIVQSAIRADSLDAVLKKQSLYLRNVTAIMSGTMTIDSVHATDSAAFIKANYDIPRSKTEEAFVQNYEQEEKYNLTTLNDGPRLTDNVFFYKPVNGTISAHYDLENRHYGVDLVAGPKESVLATLDGTVIYTGYDTELGNVITLQHRNGFLSVYKHNHALLKEIGEHVVAGEAIALVGNTGELSTGPHLHFELWHQGTSVNPEEYIAF</sequence>
<proteinExistence type="predicted"/>
<evidence type="ECO:0000256" key="1">
    <source>
        <dbReference type="ARBA" id="ARBA00022729"/>
    </source>
</evidence>
<accession>A0A1D3UR87</accession>
<keyword evidence="2" id="KW-1133">Transmembrane helix</keyword>
<dbReference type="EMBL" id="FMMM01000061">
    <property type="protein sequence ID" value="SCQ22557.1"/>
    <property type="molecule type" value="Genomic_DNA"/>
</dbReference>
<keyword evidence="2" id="KW-0812">Transmembrane</keyword>
<evidence type="ECO:0000313" key="4">
    <source>
        <dbReference type="EMBL" id="SCQ22557.1"/>
    </source>
</evidence>